<keyword evidence="11" id="KW-1185">Reference proteome</keyword>
<sequence length="865" mass="95544">MANPDLDHIDEQLRDDVRALGNLLGSIIAEDQGADALADIETVRALAKDARAAEVTNWSELSAWLAKQNDQTLVTIARAFNQFLNLANIAEQAHVARQPDIGLTLPANESVASAVSELAIELVLTAHPTEVLRRTMIQKYDAIETALGKDAEQKHAELQRLITEAWHSDEIRKTRPTPQDEAKWGFAVIESSLWYALPDALRHLDAALARSDLPPIPLDATPLRIATWMGGDRDGNPNVTALITEEVLMLGRWMAADLFLRDLENLQGALSMTRCNDQLRSRVGDASEPYRAVVKTLRDKMLLTRDWAEARAAKPDGGVRASDPVSQSSIFWRTDELLQPLQELHDSLVECGMATIAAGPLQDSIRRAAAFGPTLTRLDIRQSSDRHADAFDELTRYLNVADDNSGYNDWSEARRCEFLLRELDSRRPLFPTTWPASAEVSEVLDTCALIARLEAAGIAQYVISMARHPSDVLAVILLLRDAGLKQNLPIVPLFETLDDLERAPDTLNALLSNTWYANYCGQEQQVMIGYSDSAKDAGQFAAAWAQYEAQEQLVAVADKHQVKLTLFHGRGGAVGRGGGPAQTAIRSQPPHSVNGRLRVTEQGEMIRWKLGTPELARNSLTGYISATLESSLNPPDLPRPEWREAMQRMAARSLSAYRATVRDDPSFVALFRALTPERELGILALGSRPARRAATDDVASLRAIPWVFAWTQIRLMLPAWLGTERALGTSQEELAELRAMLDWPFFRMQIDMLEMVLAKCEPSLTRLYATKLLGDLPADSVDALCDRLAALQSTVLKLRGADKLLTNEPALAESLSVRNTYLDPLHVLQAELLARYRADEQPDSAIARALRVTMAGISSGLRNTG</sequence>
<dbReference type="InterPro" id="IPR015813">
    <property type="entry name" value="Pyrv/PenolPyrv_kinase-like_dom"/>
</dbReference>
<name>A0A812U7X1_9DINO</name>
<dbReference type="PRINTS" id="PR00150">
    <property type="entry name" value="PEPCARBXLASE"/>
</dbReference>
<dbReference type="NCBIfam" id="NF000584">
    <property type="entry name" value="PRK00009.1"/>
    <property type="match status" value="1"/>
</dbReference>
<dbReference type="HAMAP" id="MF_00595">
    <property type="entry name" value="PEPcase_type1"/>
    <property type="match status" value="1"/>
</dbReference>
<dbReference type="InterPro" id="IPR033129">
    <property type="entry name" value="PEPCASE_His_AS"/>
</dbReference>
<dbReference type="Proteomes" id="UP000601435">
    <property type="component" value="Unassembled WGS sequence"/>
</dbReference>
<dbReference type="EC" id="4.1.1.31" evidence="3"/>
<accession>A0A812U7X1</accession>
<reference evidence="10" key="1">
    <citation type="submission" date="2021-02" db="EMBL/GenBank/DDBJ databases">
        <authorList>
            <person name="Dougan E. K."/>
            <person name="Rhodes N."/>
            <person name="Thang M."/>
            <person name="Chan C."/>
        </authorList>
    </citation>
    <scope>NUCLEOTIDE SEQUENCE</scope>
</reference>
<proteinExistence type="inferred from homology"/>
<evidence type="ECO:0000256" key="1">
    <source>
        <dbReference type="ARBA" id="ARBA00001946"/>
    </source>
</evidence>
<dbReference type="GO" id="GO:0015977">
    <property type="term" value="P:carbon fixation"/>
    <property type="evidence" value="ECO:0007669"/>
    <property type="project" value="UniProtKB-KW"/>
</dbReference>
<keyword evidence="5" id="KW-0456">Lyase</keyword>
<dbReference type="GO" id="GO:0005829">
    <property type="term" value="C:cytosol"/>
    <property type="evidence" value="ECO:0007669"/>
    <property type="project" value="TreeGrafter"/>
</dbReference>
<evidence type="ECO:0000256" key="9">
    <source>
        <dbReference type="PROSITE-ProRule" id="PRU10112"/>
    </source>
</evidence>
<evidence type="ECO:0000256" key="8">
    <source>
        <dbReference type="PROSITE-ProRule" id="PRU10111"/>
    </source>
</evidence>
<dbReference type="InterPro" id="IPR022805">
    <property type="entry name" value="PEP_COase_bac/pln-type"/>
</dbReference>
<dbReference type="EMBL" id="CAJNJA010026807">
    <property type="protein sequence ID" value="CAE7564956.1"/>
    <property type="molecule type" value="Genomic_DNA"/>
</dbReference>
<dbReference type="PROSITE" id="PS00393">
    <property type="entry name" value="PEPCASE_2"/>
    <property type="match status" value="1"/>
</dbReference>
<organism evidence="10 11">
    <name type="scientific">Symbiodinium necroappetens</name>
    <dbReference type="NCBI Taxonomy" id="1628268"/>
    <lineage>
        <taxon>Eukaryota</taxon>
        <taxon>Sar</taxon>
        <taxon>Alveolata</taxon>
        <taxon>Dinophyceae</taxon>
        <taxon>Suessiales</taxon>
        <taxon>Symbiodiniaceae</taxon>
        <taxon>Symbiodinium</taxon>
    </lineage>
</organism>
<comment type="cofactor">
    <cofactor evidence="1">
        <name>Mg(2+)</name>
        <dbReference type="ChEBI" id="CHEBI:18420"/>
    </cofactor>
</comment>
<dbReference type="PANTHER" id="PTHR30523:SF6">
    <property type="entry name" value="PHOSPHOENOLPYRUVATE CARBOXYLASE"/>
    <property type="match status" value="1"/>
</dbReference>
<evidence type="ECO:0000256" key="5">
    <source>
        <dbReference type="ARBA" id="ARBA00023239"/>
    </source>
</evidence>
<evidence type="ECO:0000313" key="11">
    <source>
        <dbReference type="Proteomes" id="UP000601435"/>
    </source>
</evidence>
<evidence type="ECO:0000256" key="2">
    <source>
        <dbReference type="ARBA" id="ARBA00008346"/>
    </source>
</evidence>
<evidence type="ECO:0000256" key="7">
    <source>
        <dbReference type="ARBA" id="ARBA00048995"/>
    </source>
</evidence>
<gene>
    <name evidence="10" type="primary">ppc</name>
    <name evidence="10" type="ORF">SNEC2469_LOCUS16369</name>
</gene>
<evidence type="ECO:0000256" key="4">
    <source>
        <dbReference type="ARBA" id="ARBA00022842"/>
    </source>
</evidence>
<evidence type="ECO:0000313" key="10">
    <source>
        <dbReference type="EMBL" id="CAE7564956.1"/>
    </source>
</evidence>
<dbReference type="PANTHER" id="PTHR30523">
    <property type="entry name" value="PHOSPHOENOLPYRUVATE CARBOXYLASE"/>
    <property type="match status" value="1"/>
</dbReference>
<dbReference type="PROSITE" id="PS00781">
    <property type="entry name" value="PEPCASE_1"/>
    <property type="match status" value="1"/>
</dbReference>
<protein>
    <recommendedName>
        <fullName evidence="3">phosphoenolpyruvate carboxylase</fullName>
        <ecNumber evidence="3">4.1.1.31</ecNumber>
    </recommendedName>
</protein>
<dbReference type="Pfam" id="PF00311">
    <property type="entry name" value="PEPcase"/>
    <property type="match status" value="2"/>
</dbReference>
<dbReference type="AlphaFoldDB" id="A0A812U7X1"/>
<dbReference type="InterPro" id="IPR018129">
    <property type="entry name" value="PEP_COase_Lys_AS"/>
</dbReference>
<keyword evidence="6" id="KW-0120">Carbon dioxide fixation</keyword>
<comment type="caution">
    <text evidence="10">The sequence shown here is derived from an EMBL/GenBank/DDBJ whole genome shotgun (WGS) entry which is preliminary data.</text>
</comment>
<feature type="active site" evidence="8">
    <location>
        <position position="127"/>
    </location>
</feature>
<dbReference type="SUPFAM" id="SSF51621">
    <property type="entry name" value="Phosphoenolpyruvate/pyruvate domain"/>
    <property type="match status" value="1"/>
</dbReference>
<comment type="similarity">
    <text evidence="2">Belongs to the PEPCase type 1 family.</text>
</comment>
<dbReference type="InterPro" id="IPR021135">
    <property type="entry name" value="PEP_COase"/>
</dbReference>
<dbReference type="Gene3D" id="1.20.1440.90">
    <property type="entry name" value="Phosphoenolpyruvate/pyruvate domain"/>
    <property type="match status" value="1"/>
</dbReference>
<comment type="catalytic activity">
    <reaction evidence="7">
        <text>oxaloacetate + phosphate = phosphoenolpyruvate + hydrogencarbonate</text>
        <dbReference type="Rhea" id="RHEA:28370"/>
        <dbReference type="ChEBI" id="CHEBI:16452"/>
        <dbReference type="ChEBI" id="CHEBI:17544"/>
        <dbReference type="ChEBI" id="CHEBI:43474"/>
        <dbReference type="ChEBI" id="CHEBI:58702"/>
        <dbReference type="EC" id="4.1.1.31"/>
    </reaction>
</comment>
<keyword evidence="4" id="KW-0460">Magnesium</keyword>
<dbReference type="GO" id="GO:0006099">
    <property type="term" value="P:tricarboxylic acid cycle"/>
    <property type="evidence" value="ECO:0007669"/>
    <property type="project" value="InterPro"/>
</dbReference>
<evidence type="ECO:0000256" key="6">
    <source>
        <dbReference type="ARBA" id="ARBA00023300"/>
    </source>
</evidence>
<evidence type="ECO:0000256" key="3">
    <source>
        <dbReference type="ARBA" id="ARBA00012305"/>
    </source>
</evidence>
<feature type="active site" evidence="9">
    <location>
        <position position="535"/>
    </location>
</feature>
<dbReference type="OrthoDB" id="1365747at2759"/>
<dbReference type="GO" id="GO:0008964">
    <property type="term" value="F:phosphoenolpyruvate carboxylase activity"/>
    <property type="evidence" value="ECO:0007669"/>
    <property type="project" value="UniProtKB-EC"/>
</dbReference>